<organism evidence="1 2">
    <name type="scientific">Dermacentor silvarum</name>
    <name type="common">Tick</name>
    <dbReference type="NCBI Taxonomy" id="543639"/>
    <lineage>
        <taxon>Eukaryota</taxon>
        <taxon>Metazoa</taxon>
        <taxon>Ecdysozoa</taxon>
        <taxon>Arthropoda</taxon>
        <taxon>Chelicerata</taxon>
        <taxon>Arachnida</taxon>
        <taxon>Acari</taxon>
        <taxon>Parasitiformes</taxon>
        <taxon>Ixodida</taxon>
        <taxon>Ixodoidea</taxon>
        <taxon>Ixodidae</taxon>
        <taxon>Rhipicephalinae</taxon>
        <taxon>Dermacentor</taxon>
    </lineage>
</organism>
<name>A0ACB8CB35_DERSI</name>
<keyword evidence="2" id="KW-1185">Reference proteome</keyword>
<comment type="caution">
    <text evidence="1">The sequence shown here is derived from an EMBL/GenBank/DDBJ whole genome shotgun (WGS) entry which is preliminary data.</text>
</comment>
<evidence type="ECO:0000313" key="2">
    <source>
        <dbReference type="Proteomes" id="UP000821865"/>
    </source>
</evidence>
<reference evidence="1" key="1">
    <citation type="submission" date="2020-05" db="EMBL/GenBank/DDBJ databases">
        <title>Large-scale comparative analyses of tick genomes elucidate their genetic diversity and vector capacities.</title>
        <authorList>
            <person name="Jia N."/>
            <person name="Wang J."/>
            <person name="Shi W."/>
            <person name="Du L."/>
            <person name="Sun Y."/>
            <person name="Zhan W."/>
            <person name="Jiang J."/>
            <person name="Wang Q."/>
            <person name="Zhang B."/>
            <person name="Ji P."/>
            <person name="Sakyi L.B."/>
            <person name="Cui X."/>
            <person name="Yuan T."/>
            <person name="Jiang B."/>
            <person name="Yang W."/>
            <person name="Lam T.T.-Y."/>
            <person name="Chang Q."/>
            <person name="Ding S."/>
            <person name="Wang X."/>
            <person name="Zhu J."/>
            <person name="Ruan X."/>
            <person name="Zhao L."/>
            <person name="Wei J."/>
            <person name="Que T."/>
            <person name="Du C."/>
            <person name="Cheng J."/>
            <person name="Dai P."/>
            <person name="Han X."/>
            <person name="Huang E."/>
            <person name="Gao Y."/>
            <person name="Liu J."/>
            <person name="Shao H."/>
            <person name="Ye R."/>
            <person name="Li L."/>
            <person name="Wei W."/>
            <person name="Wang X."/>
            <person name="Wang C."/>
            <person name="Yang T."/>
            <person name="Huo Q."/>
            <person name="Li W."/>
            <person name="Guo W."/>
            <person name="Chen H."/>
            <person name="Zhou L."/>
            <person name="Ni X."/>
            <person name="Tian J."/>
            <person name="Zhou Y."/>
            <person name="Sheng Y."/>
            <person name="Liu T."/>
            <person name="Pan Y."/>
            <person name="Xia L."/>
            <person name="Li J."/>
            <person name="Zhao F."/>
            <person name="Cao W."/>
        </authorList>
    </citation>
    <scope>NUCLEOTIDE SEQUENCE</scope>
    <source>
        <strain evidence="1">Dsil-2018</strain>
    </source>
</reference>
<accession>A0ACB8CB35</accession>
<gene>
    <name evidence="1" type="ORF">HPB49_020031</name>
</gene>
<sequence>MHVGPECREVFYTFCERSQREFYYQPESNKCYQTNAVNLCTRGSNRFATLDHCVHSCVSTRHPADECFGKPTFTRCTRPDVLSDWWHYDNSKCVPWSFPSGGCPANGSMVFPTARECEKRCRKPHGGARCQRPEVVACGRRHLKYPYFAHVSPADGRLRCFRSSFTTLRRHLCLVGANRFPTLEAANFSVVDEVAALFSSLSANNAPPSCS</sequence>
<dbReference type="Proteomes" id="UP000821865">
    <property type="component" value="Chromosome 8"/>
</dbReference>
<dbReference type="EMBL" id="CM023477">
    <property type="protein sequence ID" value="KAH7938108.1"/>
    <property type="molecule type" value="Genomic_DNA"/>
</dbReference>
<protein>
    <submittedName>
        <fullName evidence="1">Uncharacterized protein</fullName>
    </submittedName>
</protein>
<proteinExistence type="predicted"/>
<evidence type="ECO:0000313" key="1">
    <source>
        <dbReference type="EMBL" id="KAH7938108.1"/>
    </source>
</evidence>